<dbReference type="PANTHER" id="PTHR10000:SF8">
    <property type="entry name" value="HAD SUPERFAMILY HYDROLASE-LIKE, TYPE 3"/>
    <property type="match status" value="1"/>
</dbReference>
<sequence>MPRFTDPLLVITDLDGSLLDHYTYQWQTAAPWLAKLKENDIPVVLCSSKTTAEIVTLQTQLGLVGAPFIAENGAALKLDSRWKNAQLSTTRYTGKDYISLRTIMTHLRKVNGYKFFGFGDMTNYEVAKWTGLSVEEAQLAKNREASEAFIWQDTRSRLTEFISALKKEDLALTEGGRCYHVMSRGYDKGVAVRWILKQYRQKGDRNWKTLGLGDGPNDQPMLAAVNYAVIIRGYGKMPLMLSKSPSSVYYTQDYGPKGWVEGLNYFITET</sequence>
<keyword evidence="1" id="KW-0479">Metal-binding</keyword>
<evidence type="ECO:0000313" key="5">
    <source>
        <dbReference type="Proteomes" id="UP000003936"/>
    </source>
</evidence>
<dbReference type="GO" id="GO:0051479">
    <property type="term" value="P:mannosylglycerate biosynthetic process"/>
    <property type="evidence" value="ECO:0007669"/>
    <property type="project" value="InterPro"/>
</dbReference>
<dbReference type="HOGENOM" id="CLU_063016_0_0_6"/>
<name>J3VRD5_9ENTR</name>
<dbReference type="NCBIfam" id="NF002976">
    <property type="entry name" value="PRK03669.1"/>
    <property type="match status" value="1"/>
</dbReference>
<dbReference type="InterPro" id="IPR023214">
    <property type="entry name" value="HAD_sf"/>
</dbReference>
<dbReference type="GO" id="GO:0005829">
    <property type="term" value="C:cytosol"/>
    <property type="evidence" value="ECO:0007669"/>
    <property type="project" value="TreeGrafter"/>
</dbReference>
<dbReference type="InterPro" id="IPR036412">
    <property type="entry name" value="HAD-like_sf"/>
</dbReference>
<dbReference type="Gene3D" id="3.30.980.20">
    <property type="entry name" value="Putative mannosyl-3-phosphoglycerate phosphatase, domain 2"/>
    <property type="match status" value="1"/>
</dbReference>
<proteinExistence type="predicted"/>
<dbReference type="KEGG" id="sect:A359_01070"/>
<dbReference type="InterPro" id="IPR006379">
    <property type="entry name" value="HAD-SF_hydro_IIB"/>
</dbReference>
<dbReference type="SUPFAM" id="SSF56784">
    <property type="entry name" value="HAD-like"/>
    <property type="match status" value="1"/>
</dbReference>
<dbReference type="NCBIfam" id="TIGR01484">
    <property type="entry name" value="HAD-SF-IIB"/>
    <property type="match status" value="1"/>
</dbReference>
<dbReference type="Gene3D" id="3.40.50.1000">
    <property type="entry name" value="HAD superfamily/HAD-like"/>
    <property type="match status" value="1"/>
</dbReference>
<dbReference type="SFLD" id="SFLDG01140">
    <property type="entry name" value="C2.B:_Phosphomannomutase_and_P"/>
    <property type="match status" value="1"/>
</dbReference>
<dbReference type="NCBIfam" id="TIGR01486">
    <property type="entry name" value="HAD-SF-IIB-MPGP"/>
    <property type="match status" value="1"/>
</dbReference>
<dbReference type="CDD" id="cd07507">
    <property type="entry name" value="HAD_Pase"/>
    <property type="match status" value="1"/>
</dbReference>
<evidence type="ECO:0000313" key="4">
    <source>
        <dbReference type="EMBL" id="AFP84511.1"/>
    </source>
</evidence>
<dbReference type="PATRIC" id="fig|1199245.3.peg.122"/>
<dbReference type="Pfam" id="PF08282">
    <property type="entry name" value="Hydrolase_3"/>
    <property type="match status" value="1"/>
</dbReference>
<evidence type="ECO:0000256" key="2">
    <source>
        <dbReference type="ARBA" id="ARBA00022801"/>
    </source>
</evidence>
<dbReference type="GO" id="GO:0000287">
    <property type="term" value="F:magnesium ion binding"/>
    <property type="evidence" value="ECO:0007669"/>
    <property type="project" value="UniProtKB-ARBA"/>
</dbReference>
<dbReference type="EMBL" id="CP003546">
    <property type="protein sequence ID" value="AFP84511.1"/>
    <property type="molecule type" value="Genomic_DNA"/>
</dbReference>
<keyword evidence="3" id="KW-0460">Magnesium</keyword>
<dbReference type="PANTHER" id="PTHR10000">
    <property type="entry name" value="PHOSPHOSERINE PHOSPHATASE"/>
    <property type="match status" value="1"/>
</dbReference>
<dbReference type="RefSeq" id="WP_014887809.1">
    <property type="nucleotide sequence ID" value="NC_018419.1"/>
</dbReference>
<keyword evidence="2 4" id="KW-0378">Hydrolase</keyword>
<evidence type="ECO:0000256" key="1">
    <source>
        <dbReference type="ARBA" id="ARBA00022723"/>
    </source>
</evidence>
<dbReference type="InterPro" id="IPR006381">
    <property type="entry name" value="HAD-SF-IIB-MPGP"/>
</dbReference>
<dbReference type="SFLD" id="SFLDS00003">
    <property type="entry name" value="Haloacid_Dehalogenase"/>
    <property type="match status" value="1"/>
</dbReference>
<organism evidence="4 5">
    <name type="scientific">secondary endosymbiont of Ctenarytaina eucalypti</name>
    <dbReference type="NCBI Taxonomy" id="1199245"/>
    <lineage>
        <taxon>Bacteria</taxon>
        <taxon>Pseudomonadati</taxon>
        <taxon>Pseudomonadota</taxon>
        <taxon>Gammaproteobacteria</taxon>
        <taxon>Enterobacterales</taxon>
        <taxon>Enterobacteriaceae</taxon>
        <taxon>aphid secondary symbionts</taxon>
    </lineage>
</organism>
<keyword evidence="5" id="KW-1185">Reference proteome</keyword>
<reference evidence="4 5" key="1">
    <citation type="journal article" date="2012" name="Mol. Biol. Evol.">
        <title>Genome reduction and co-evolution between the primary and secondary bacterial symbionts of psyllids.</title>
        <authorList>
            <person name="Sloan D.B."/>
            <person name="Moran N.A."/>
        </authorList>
    </citation>
    <scope>NUCLEOTIDE SEQUENCE [LARGE SCALE GENOMIC DNA]</scope>
    <source>
        <strain evidence="4">Ceuc_S</strain>
    </source>
</reference>
<accession>J3VRD5</accession>
<dbReference type="STRING" id="1199245.A359_01070"/>
<dbReference type="Proteomes" id="UP000003936">
    <property type="component" value="Chromosome"/>
</dbReference>
<gene>
    <name evidence="4" type="ORF">A359_01070</name>
</gene>
<evidence type="ECO:0000256" key="3">
    <source>
        <dbReference type="ARBA" id="ARBA00022842"/>
    </source>
</evidence>
<dbReference type="GO" id="GO:0050531">
    <property type="term" value="F:mannosyl-3-phosphoglycerate phosphatase activity"/>
    <property type="evidence" value="ECO:0007669"/>
    <property type="project" value="InterPro"/>
</dbReference>
<dbReference type="AlphaFoldDB" id="J3VRD5"/>
<protein>
    <submittedName>
        <fullName evidence="4">HAD-superfamily hydrolase, subfamily IIB/mannosyl-3-phosphoglycerate phosphatase family</fullName>
    </submittedName>
</protein>
<dbReference type="SFLD" id="SFLDG01142">
    <property type="entry name" value="C2.B.2:_Mannosyl-3-phosphoglyc"/>
    <property type="match status" value="1"/>
</dbReference>
<dbReference type="OrthoDB" id="193379at2"/>